<gene>
    <name evidence="3" type="ORF">PLXY2_LOCUS7658</name>
</gene>
<keyword evidence="1" id="KW-0812">Transmembrane</keyword>
<feature type="signal peptide" evidence="2">
    <location>
        <begin position="1"/>
        <end position="19"/>
    </location>
</feature>
<evidence type="ECO:0000256" key="2">
    <source>
        <dbReference type="SAM" id="SignalP"/>
    </source>
</evidence>
<feature type="transmembrane region" description="Helical" evidence="1">
    <location>
        <begin position="112"/>
        <end position="132"/>
    </location>
</feature>
<dbReference type="AlphaFoldDB" id="A0A8S4F3J6"/>
<keyword evidence="1" id="KW-1133">Transmembrane helix</keyword>
<sequence length="190" mass="20459">MAGLPSVFAVLLLSGLVAAGPPSYLVPVEHRGISPYASFGNVQIQPIEQLPPNTLYQYTIVPRDEVAVVAEENTDLSLITLWDCIPSLSTALTVAGSTAIAIGSWVLVKLPVILIGAALVIGLCAFTPYCTLTITKPGFLKDCQNLIPAVPSLDDIEDFAKHAFHKFNELNEVYKNVCSLKQTINYNQSS</sequence>
<keyword evidence="2" id="KW-0732">Signal</keyword>
<dbReference type="EMBL" id="CAJHNJ030000027">
    <property type="protein sequence ID" value="CAG9122677.1"/>
    <property type="molecule type" value="Genomic_DNA"/>
</dbReference>
<name>A0A8S4F3J6_PLUXY</name>
<reference evidence="3" key="1">
    <citation type="submission" date="2020-11" db="EMBL/GenBank/DDBJ databases">
        <authorList>
            <person name="Whiteford S."/>
        </authorList>
    </citation>
    <scope>NUCLEOTIDE SEQUENCE</scope>
</reference>
<feature type="chain" id="PRO_5035908206" evidence="2">
    <location>
        <begin position="20"/>
        <end position="190"/>
    </location>
</feature>
<comment type="caution">
    <text evidence="3">The sequence shown here is derived from an EMBL/GenBank/DDBJ whole genome shotgun (WGS) entry which is preliminary data.</text>
</comment>
<dbReference type="Proteomes" id="UP000653454">
    <property type="component" value="Unassembled WGS sequence"/>
</dbReference>
<keyword evidence="1" id="KW-0472">Membrane</keyword>
<evidence type="ECO:0000313" key="4">
    <source>
        <dbReference type="Proteomes" id="UP000653454"/>
    </source>
</evidence>
<protein>
    <submittedName>
        <fullName evidence="3">(diamondback moth) hypothetical protein</fullName>
    </submittedName>
</protein>
<organism evidence="3 4">
    <name type="scientific">Plutella xylostella</name>
    <name type="common">Diamondback moth</name>
    <name type="synonym">Plutella maculipennis</name>
    <dbReference type="NCBI Taxonomy" id="51655"/>
    <lineage>
        <taxon>Eukaryota</taxon>
        <taxon>Metazoa</taxon>
        <taxon>Ecdysozoa</taxon>
        <taxon>Arthropoda</taxon>
        <taxon>Hexapoda</taxon>
        <taxon>Insecta</taxon>
        <taxon>Pterygota</taxon>
        <taxon>Neoptera</taxon>
        <taxon>Endopterygota</taxon>
        <taxon>Lepidoptera</taxon>
        <taxon>Glossata</taxon>
        <taxon>Ditrysia</taxon>
        <taxon>Yponomeutoidea</taxon>
        <taxon>Plutellidae</taxon>
        <taxon>Plutella</taxon>
    </lineage>
</organism>
<evidence type="ECO:0000313" key="3">
    <source>
        <dbReference type="EMBL" id="CAG9122677.1"/>
    </source>
</evidence>
<proteinExistence type="predicted"/>
<keyword evidence="4" id="KW-1185">Reference proteome</keyword>
<accession>A0A8S4F3J6</accession>
<evidence type="ECO:0000256" key="1">
    <source>
        <dbReference type="SAM" id="Phobius"/>
    </source>
</evidence>